<keyword evidence="4" id="KW-0698">rRNA processing</keyword>
<comment type="function">
    <text evidence="6">Involved in nucleolar processing of pre-18S ribosomal RNA. Has a role in the nuclear export of 40S pre-ribosomal subunit to the cytoplasm.</text>
</comment>
<reference evidence="8" key="1">
    <citation type="submission" date="2020-05" db="UniProtKB">
        <authorList>
            <consortium name="EnsemblMetazoa"/>
        </authorList>
    </citation>
    <scope>IDENTIFICATION</scope>
    <source>
        <strain evidence="8">FUMOZ</strain>
    </source>
</reference>
<feature type="compositionally biased region" description="Basic and acidic residues" evidence="7">
    <location>
        <begin position="243"/>
        <end position="259"/>
    </location>
</feature>
<feature type="region of interest" description="Disordered" evidence="7">
    <location>
        <begin position="165"/>
        <end position="378"/>
    </location>
</feature>
<sequence>MCGKLSKKSDAILRRKASATVEKPNPFETVVMKSKHAVLNRGIQSKRPGNLQRISYEKRDQTLGKEFASMHKTNRFMDARQNSRYAKAPTKKAQAKEMFNLNLTHGGRTMHEIERFDDVPDGADDDDEDDGMLQESFTKATHFGGGSDDEGPGRDRKTVIEEMIAESKRQKAERQQENDELYDMRQKLDDDLKGLMSQFNEHIRTDNERPQPDDYDRAMREMIFEPRGEPTEKLKSIDLAATEQKRREALEREKQERMQSELNAQKTTKVNRPVSADALSDDFLVEDDDDGDEDDEDEDGGNEVENGTNSEPEEDGTDEKSDDDADSSDVDSLSDLKATTQHESDDESESEKEPQPEPVAAVVKESAPKTKPSVQATSEKVKPIVFKPVLRIVDVPREYEQFVEMLDDKNVEERISLIASMIHTLKQKNFLHKSRWSVLFAYLLNYLSDRFTRPVSIEDEFRTLDLLTPLLHDIAQTDPSDIGKVYISVVEEKYTDYKNRPHRYPDLATLVLLKLVPLLFSASDRRHSIVTPVLVFIGEILTRCQVRTRRDISRGLFLVTAVLECVEHSKRFLPSAIAFLVGVLNQACTKESLSAAITITEPFKQTSSLLLAETDTNISANDALQLTAQDLLMTQITPSFKVRSVACTLSLVAALCNQMDDIAAVSTLARQFLHTLNIIHKQSYPAPAQEVFQQTKDKLTALSARSLKYLEKAEKKPKPLRLLEPKINPIYEDIRRRPKTAIPLREQRRKLQQKIKKVTRGAKREIRLDNEYIAKLQHKQRMASDRERNQKVRQIFSYASSQQAELNSLDRRAKYRK</sequence>
<feature type="compositionally biased region" description="Basic and acidic residues" evidence="7">
    <location>
        <begin position="201"/>
        <end position="236"/>
    </location>
</feature>
<dbReference type="Pfam" id="PF04147">
    <property type="entry name" value="Nop14"/>
    <property type="match status" value="1"/>
</dbReference>
<dbReference type="EnsemblMetazoa" id="AFUN005724-RA">
    <property type="protein sequence ID" value="AFUN005724-PA"/>
    <property type="gene ID" value="AFUN005724"/>
</dbReference>
<feature type="compositionally biased region" description="Acidic residues" evidence="7">
    <location>
        <begin position="311"/>
        <end position="329"/>
    </location>
</feature>
<dbReference type="GO" id="GO:0030692">
    <property type="term" value="C:Noc4p-Nop14p complex"/>
    <property type="evidence" value="ECO:0007669"/>
    <property type="project" value="TreeGrafter"/>
</dbReference>
<dbReference type="PANTHER" id="PTHR23183:SF0">
    <property type="entry name" value="NUCLEOLAR PROTEIN 14"/>
    <property type="match status" value="1"/>
</dbReference>
<dbReference type="GO" id="GO:0030490">
    <property type="term" value="P:maturation of SSU-rRNA"/>
    <property type="evidence" value="ECO:0007669"/>
    <property type="project" value="TreeGrafter"/>
</dbReference>
<feature type="compositionally biased region" description="Polar residues" evidence="7">
    <location>
        <begin position="260"/>
        <end position="270"/>
    </location>
</feature>
<comment type="subcellular location">
    <subcellularLocation>
        <location evidence="1">Nucleus</location>
        <location evidence="1">Nucleolus</location>
    </subcellularLocation>
</comment>
<evidence type="ECO:0000256" key="5">
    <source>
        <dbReference type="ARBA" id="ARBA00023242"/>
    </source>
</evidence>
<dbReference type="GO" id="GO:0032040">
    <property type="term" value="C:small-subunit processome"/>
    <property type="evidence" value="ECO:0007669"/>
    <property type="project" value="InterPro"/>
</dbReference>
<evidence type="ECO:0000256" key="3">
    <source>
        <dbReference type="ARBA" id="ARBA00022517"/>
    </source>
</evidence>
<dbReference type="InterPro" id="IPR007276">
    <property type="entry name" value="Nop14"/>
</dbReference>
<feature type="compositionally biased region" description="Basic and acidic residues" evidence="7">
    <location>
        <begin position="165"/>
        <end position="193"/>
    </location>
</feature>
<organism evidence="8">
    <name type="scientific">Anopheles funestus</name>
    <name type="common">African malaria mosquito</name>
    <dbReference type="NCBI Taxonomy" id="62324"/>
    <lineage>
        <taxon>Eukaryota</taxon>
        <taxon>Metazoa</taxon>
        <taxon>Ecdysozoa</taxon>
        <taxon>Arthropoda</taxon>
        <taxon>Hexapoda</taxon>
        <taxon>Insecta</taxon>
        <taxon>Pterygota</taxon>
        <taxon>Neoptera</taxon>
        <taxon>Endopterygota</taxon>
        <taxon>Diptera</taxon>
        <taxon>Nematocera</taxon>
        <taxon>Culicoidea</taxon>
        <taxon>Culicidae</taxon>
        <taxon>Anophelinae</taxon>
        <taxon>Anopheles</taxon>
    </lineage>
</organism>
<dbReference type="PANTHER" id="PTHR23183">
    <property type="entry name" value="NOP14"/>
    <property type="match status" value="1"/>
</dbReference>
<keyword evidence="3" id="KW-0690">Ribosome biogenesis</keyword>
<evidence type="ECO:0000256" key="2">
    <source>
        <dbReference type="ARBA" id="ARBA00007466"/>
    </source>
</evidence>
<dbReference type="VEuPathDB" id="VectorBase:AFUN005724"/>
<feature type="region of interest" description="Disordered" evidence="7">
    <location>
        <begin position="138"/>
        <end position="157"/>
    </location>
</feature>
<protein>
    <recommendedName>
        <fullName evidence="9">Nucleolar protein 14</fullName>
    </recommendedName>
</protein>
<evidence type="ECO:0008006" key="9">
    <source>
        <dbReference type="Google" id="ProtNLM"/>
    </source>
</evidence>
<evidence type="ECO:0000256" key="1">
    <source>
        <dbReference type="ARBA" id="ARBA00004604"/>
    </source>
</evidence>
<evidence type="ECO:0000256" key="6">
    <source>
        <dbReference type="ARBA" id="ARBA00024695"/>
    </source>
</evidence>
<proteinExistence type="inferred from homology"/>
<evidence type="ECO:0000256" key="4">
    <source>
        <dbReference type="ARBA" id="ARBA00022552"/>
    </source>
</evidence>
<dbReference type="VEuPathDB" id="VectorBase:AFUN2_002808"/>
<evidence type="ECO:0000313" key="8">
    <source>
        <dbReference type="EnsemblMetazoa" id="AFUN005724-PA"/>
    </source>
</evidence>
<comment type="similarity">
    <text evidence="2">Belongs to the NOP14 family.</text>
</comment>
<accession>A0A182RHL2</accession>
<keyword evidence="5" id="KW-0539">Nucleus</keyword>
<evidence type="ECO:0000256" key="7">
    <source>
        <dbReference type="SAM" id="MobiDB-lite"/>
    </source>
</evidence>
<dbReference type="AlphaFoldDB" id="A0A182RHL2"/>
<name>A0A182RHL2_ANOFN</name>
<dbReference type="STRING" id="62324.A0A182RHL2"/>
<feature type="compositionally biased region" description="Acidic residues" evidence="7">
    <location>
        <begin position="279"/>
        <end position="302"/>
    </location>
</feature>